<evidence type="ECO:0000259" key="5">
    <source>
        <dbReference type="Pfam" id="PF22244"/>
    </source>
</evidence>
<evidence type="ECO:0000256" key="4">
    <source>
        <dbReference type="SAM" id="SignalP"/>
    </source>
</evidence>
<keyword evidence="3" id="KW-0378">Hydrolase</keyword>
<protein>
    <recommendedName>
        <fullName evidence="5">4-O-methyl-glucuronoyl methylesterase-like domain-containing protein</fullName>
    </recommendedName>
</protein>
<dbReference type="SUPFAM" id="SSF53474">
    <property type="entry name" value="alpha/beta-Hydrolases"/>
    <property type="match status" value="1"/>
</dbReference>
<dbReference type="InterPro" id="IPR029058">
    <property type="entry name" value="AB_hydrolase_fold"/>
</dbReference>
<evidence type="ECO:0000256" key="2">
    <source>
        <dbReference type="ARBA" id="ARBA00022729"/>
    </source>
</evidence>
<dbReference type="AlphaFoldDB" id="A0A1G7KCM9"/>
<evidence type="ECO:0000313" key="6">
    <source>
        <dbReference type="EMBL" id="SDF34770.1"/>
    </source>
</evidence>
<dbReference type="Gene3D" id="3.40.50.1820">
    <property type="entry name" value="alpha/beta hydrolase"/>
    <property type="match status" value="1"/>
</dbReference>
<dbReference type="InterPro" id="IPR054579">
    <property type="entry name" value="GCE-like_dom"/>
</dbReference>
<dbReference type="PANTHER" id="PTHR22946">
    <property type="entry name" value="DIENELACTONE HYDROLASE DOMAIN-CONTAINING PROTEIN-RELATED"/>
    <property type="match status" value="1"/>
</dbReference>
<dbReference type="InterPro" id="IPR050261">
    <property type="entry name" value="FrsA_esterase"/>
</dbReference>
<dbReference type="PANTHER" id="PTHR22946:SF9">
    <property type="entry name" value="POLYKETIDE TRANSFERASE AF380"/>
    <property type="match status" value="1"/>
</dbReference>
<dbReference type="Pfam" id="PF22244">
    <property type="entry name" value="GCE_fung"/>
    <property type="match status" value="1"/>
</dbReference>
<gene>
    <name evidence="6" type="ORF">SAMN05444167_2130</name>
</gene>
<keyword evidence="1" id="KW-0719">Serine esterase</keyword>
<reference evidence="6 7" key="1">
    <citation type="submission" date="2016-10" db="EMBL/GenBank/DDBJ databases">
        <authorList>
            <person name="de Groot N.N."/>
        </authorList>
    </citation>
    <scope>NUCLEOTIDE SEQUENCE [LARGE SCALE GENOMIC DNA]</scope>
    <source>
        <strain evidence="6 7">GAS232</strain>
    </source>
</reference>
<dbReference type="EMBL" id="LT629690">
    <property type="protein sequence ID" value="SDF34770.1"/>
    <property type="molecule type" value="Genomic_DNA"/>
</dbReference>
<keyword evidence="7" id="KW-1185">Reference proteome</keyword>
<organism evidence="6 7">
    <name type="scientific">Terriglobus roseus</name>
    <dbReference type="NCBI Taxonomy" id="392734"/>
    <lineage>
        <taxon>Bacteria</taxon>
        <taxon>Pseudomonadati</taxon>
        <taxon>Acidobacteriota</taxon>
        <taxon>Terriglobia</taxon>
        <taxon>Terriglobales</taxon>
        <taxon>Acidobacteriaceae</taxon>
        <taxon>Terriglobus</taxon>
    </lineage>
</organism>
<name>A0A1G7KCM9_9BACT</name>
<evidence type="ECO:0000313" key="7">
    <source>
        <dbReference type="Proteomes" id="UP000182427"/>
    </source>
</evidence>
<keyword evidence="2 4" id="KW-0732">Signal</keyword>
<feature type="chain" id="PRO_5009241684" description="4-O-methyl-glucuronoyl methylesterase-like domain-containing protein" evidence="4">
    <location>
        <begin position="22"/>
        <end position="423"/>
    </location>
</feature>
<proteinExistence type="predicted"/>
<evidence type="ECO:0000256" key="3">
    <source>
        <dbReference type="ARBA" id="ARBA00022801"/>
    </source>
</evidence>
<feature type="domain" description="4-O-methyl-glucuronoyl methylesterase-like" evidence="5">
    <location>
        <begin position="217"/>
        <end position="369"/>
    </location>
</feature>
<evidence type="ECO:0000256" key="1">
    <source>
        <dbReference type="ARBA" id="ARBA00022487"/>
    </source>
</evidence>
<sequence>MAFAWTRVGIVLAGSMLLAHAQTAKTNLDESKVQLYTLPSALTTPNGTTVRTVKDWQKQRSFLLKIFAENVYGRMPAAPAGMHYRVESVDKNALGGAAVRSEVSVFLSPSDNAPVMHVLLYLPAHAAGKVPVFVGLNFLGNHSTSTDPSITIQPNWLAAQKSDGKSPVRGDQASRWPYAELVGSGYGVATAWYGDVEVDTPDGWKTGVRTTLADSLHIQPQEWAAIGVWAWGMSRIQDYLLTLPQVDSQRIIATGHSRLGKACLWAGANDTRFAMVVSNDSGEGGAALARRNFGETTEDLNRAFPHWFIPQFRNFNGKADSLPVDQHELLSLIAPRPLYVASASEDKWADPRGEFLSAQEAGKVYALYGLHGVSGNFPPPLNTSIGDRIGYHLRTGKHDITPFDWTQYVAFANRNLKPMTATH</sequence>
<dbReference type="GO" id="GO:0052689">
    <property type="term" value="F:carboxylic ester hydrolase activity"/>
    <property type="evidence" value="ECO:0007669"/>
    <property type="project" value="UniProtKB-KW"/>
</dbReference>
<accession>A0A1G7KCM9</accession>
<dbReference type="Proteomes" id="UP000182427">
    <property type="component" value="Chromosome I"/>
</dbReference>
<feature type="signal peptide" evidence="4">
    <location>
        <begin position="1"/>
        <end position="21"/>
    </location>
</feature>
<dbReference type="OrthoDB" id="9809261at2"/>
<dbReference type="RefSeq" id="WP_083345108.1">
    <property type="nucleotide sequence ID" value="NZ_LT629690.1"/>
</dbReference>